<keyword evidence="1" id="KW-0614">Plasmid</keyword>
<accession>A0AB39RAC0</accession>
<dbReference type="AlphaFoldDB" id="A0AB39RAC0"/>
<gene>
    <name evidence="1" type="ORF">AB5J52_48325</name>
</gene>
<protein>
    <submittedName>
        <fullName evidence="1">Uncharacterized protein</fullName>
    </submittedName>
</protein>
<reference evidence="1" key="1">
    <citation type="submission" date="2024-07" db="EMBL/GenBank/DDBJ databases">
        <authorList>
            <person name="Yu S.T."/>
        </authorList>
    </citation>
    <scope>NUCLEOTIDE SEQUENCE</scope>
    <source>
        <strain evidence="1">R39</strain>
        <plasmid evidence="1">unnamed1</plasmid>
    </source>
</reference>
<dbReference type="RefSeq" id="WP_369228462.1">
    <property type="nucleotide sequence ID" value="NZ_CP163442.1"/>
</dbReference>
<name>A0AB39RAC0_9ACTN</name>
<dbReference type="EMBL" id="CP163442">
    <property type="protein sequence ID" value="XDQ49939.1"/>
    <property type="molecule type" value="Genomic_DNA"/>
</dbReference>
<organism evidence="1">
    <name type="scientific">Streptomyces sp. R39</name>
    <dbReference type="NCBI Taxonomy" id="3238631"/>
    <lineage>
        <taxon>Bacteria</taxon>
        <taxon>Bacillati</taxon>
        <taxon>Actinomycetota</taxon>
        <taxon>Actinomycetes</taxon>
        <taxon>Kitasatosporales</taxon>
        <taxon>Streptomycetaceae</taxon>
        <taxon>Streptomyces</taxon>
    </lineage>
</organism>
<evidence type="ECO:0000313" key="1">
    <source>
        <dbReference type="EMBL" id="XDQ49939.1"/>
    </source>
</evidence>
<proteinExistence type="predicted"/>
<sequence length="86" mass="8893">MAALEAYPEQVTEADTRYAEVREIERLAVGSADLLDLMARTAADDLAVAAIEGLTVEAAVVASTFTKALESAKQAAVATLPVQSAA</sequence>
<geneLocation type="plasmid" evidence="1">
    <name>unnamed1</name>
</geneLocation>